<dbReference type="InterPro" id="IPR016163">
    <property type="entry name" value="Ald_DH_C"/>
</dbReference>
<organism evidence="12 13">
    <name type="scientific">Leeia speluncae</name>
    <dbReference type="NCBI Taxonomy" id="2884804"/>
    <lineage>
        <taxon>Bacteria</taxon>
        <taxon>Pseudomonadati</taxon>
        <taxon>Pseudomonadota</taxon>
        <taxon>Betaproteobacteria</taxon>
        <taxon>Neisseriales</taxon>
        <taxon>Leeiaceae</taxon>
        <taxon>Leeia</taxon>
    </lineage>
</organism>
<dbReference type="Gene3D" id="3.40.309.10">
    <property type="entry name" value="Aldehyde Dehydrogenase, Chain A, domain 2"/>
    <property type="match status" value="1"/>
</dbReference>
<dbReference type="SUPFAM" id="SSF51730">
    <property type="entry name" value="FAD-linked oxidoreductase"/>
    <property type="match status" value="1"/>
</dbReference>
<accession>A0ABS8D2W3</accession>
<evidence type="ECO:0000256" key="2">
    <source>
        <dbReference type="ARBA" id="ARBA00023002"/>
    </source>
</evidence>
<dbReference type="SUPFAM" id="SSF81935">
    <property type="entry name" value="N-terminal domain of bifunctional PutA protein"/>
    <property type="match status" value="1"/>
</dbReference>
<name>A0ABS8D2W3_9NEIS</name>
<dbReference type="SUPFAM" id="SSF53720">
    <property type="entry name" value="ALDH-like"/>
    <property type="match status" value="1"/>
</dbReference>
<keyword evidence="5" id="KW-0238">DNA-binding</keyword>
<comment type="catalytic activity">
    <reaction evidence="4 5">
        <text>L-glutamate 5-semialdehyde + NAD(+) + H2O = L-glutamate + NADH + 2 H(+)</text>
        <dbReference type="Rhea" id="RHEA:30235"/>
        <dbReference type="ChEBI" id="CHEBI:15377"/>
        <dbReference type="ChEBI" id="CHEBI:15378"/>
        <dbReference type="ChEBI" id="CHEBI:29985"/>
        <dbReference type="ChEBI" id="CHEBI:57540"/>
        <dbReference type="ChEBI" id="CHEBI:57945"/>
        <dbReference type="ChEBI" id="CHEBI:58066"/>
        <dbReference type="EC" id="1.2.1.88"/>
    </reaction>
</comment>
<evidence type="ECO:0000259" key="10">
    <source>
        <dbReference type="Pfam" id="PF14850"/>
    </source>
</evidence>
<keyword evidence="2 5" id="KW-0560">Oxidoreductase</keyword>
<dbReference type="Gene3D" id="1.20.5.550">
    <property type="entry name" value="Single Helix bin"/>
    <property type="match status" value="1"/>
</dbReference>
<evidence type="ECO:0000256" key="3">
    <source>
        <dbReference type="ARBA" id="ARBA00023027"/>
    </source>
</evidence>
<comment type="catalytic activity">
    <reaction evidence="5">
        <text>L-proline + a quinone = (S)-1-pyrroline-5-carboxylate + a quinol + H(+)</text>
        <dbReference type="Rhea" id="RHEA:23784"/>
        <dbReference type="ChEBI" id="CHEBI:15378"/>
        <dbReference type="ChEBI" id="CHEBI:17388"/>
        <dbReference type="ChEBI" id="CHEBI:24646"/>
        <dbReference type="ChEBI" id="CHEBI:60039"/>
        <dbReference type="ChEBI" id="CHEBI:132124"/>
        <dbReference type="EC" id="1.5.5.2"/>
    </reaction>
</comment>
<dbReference type="Gene3D" id="1.20.5.460">
    <property type="entry name" value="Single helix bin"/>
    <property type="match status" value="1"/>
</dbReference>
<dbReference type="InterPro" id="IPR015590">
    <property type="entry name" value="Aldehyde_DH_dom"/>
</dbReference>
<proteinExistence type="inferred from homology"/>
<dbReference type="InterPro" id="IPR024089">
    <property type="entry name" value="PRODH_PutA_dom_I/II"/>
</dbReference>
<sequence>MNTTPSPVPPVAPGLPTLRPRFLMDEAEALRPLLEAATLPVAKRQQVQETAKQLVSKVRTKKLTKLDAFLQEYGLDTQEGVILMCLAEALLRIPDTETQDALIRGLLSKGEWQKHMGSSTSWLVNASTWGLMLSGKILSWTKDPGIIISRLTTKLGDVTLRQGVKTAMGILAKEFVIGETIQDALKESSALPEFRYSFDMLGEAAFTAQDAARYYKDYQDAIAALACPPASDFFGRNSISVKLSALHPRYDYTKRERVLSEMVPMVLKLCEQARDANILLTLDAEEADRLELSLELLDALLAAPSLKGWDGLGLAVQAYQKRAPLVIDWLAERARFHGKTIPVRLVKGAYWDAEIKRAQLAGLEGFPVYTKKTHTDVSYMACGRRMLSHGDAFYPQFATHNAHTVGYFLTLTRGDGAEFKGADFEFQRLHGMGEMLHRSQMEKFNVPVRVYAPVGSFHTLLPYLVRRLLENGANSSFVNRLGDASLPIDDVVADPIKKVEATDLSGHSKIALPINIFGNDRQNSKGLNMADLDVLTPLQSELEKHYARQWQACPIIGGERRGGNAVNVFNPANMSEQIGMVASADEAMIDEAMKVADAASEEWSQTPVEVRAAALYRAANLLETNQAELIAILVREAGKTLNDALGEVREAVDFCRFYANEARRLMGQPIQLPAVTGEDNQLILAGRGVFFCVSPWNFPLAIFLGQITAAIAAGNAVIAKPAGQTSLIAYRSVELLLEAGIPGGVLNYVPGSGSKIGRQVINDPRLDGVVFTGSTEVAQQLFRGLANRDGAILPLIAETGGMNAMIVDSSALPEQVVSDVIMSAFNSAGQRCSALRLLFVQDDVADHTIKLLKGAMAEQQLGNPALIQSDIGPVIDVNAKIELERYIAGLRQTAKEIATAALPADASRGNFVAPVAFEITLDQLPEREVFGPVLHVIRWKAGELQNILAAIHKTGYGLTLGIHSRIDAHIDWIKKNARIGNIYVNRNQIGAVVGTQPFGGEGLSGTGYKAGGPHYLLKFTTERAISVNTTAAGGNASLLALGGEG</sequence>
<comment type="caution">
    <text evidence="12">The sequence shown here is derived from an EMBL/GenBank/DDBJ whole genome shotgun (WGS) entry which is preliminary data.</text>
</comment>
<dbReference type="PANTHER" id="PTHR42862">
    <property type="entry name" value="DELTA-1-PYRROLINE-5-CARBOXYLATE DEHYDROGENASE 1, ISOFORM A-RELATED"/>
    <property type="match status" value="1"/>
</dbReference>
<dbReference type="PANTHER" id="PTHR42862:SF1">
    <property type="entry name" value="DELTA-1-PYRROLINE-5-CARBOXYLATE DEHYDROGENASE 2, ISOFORM A-RELATED"/>
    <property type="match status" value="1"/>
</dbReference>
<dbReference type="GO" id="GO:0004657">
    <property type="term" value="F:proline dehydrogenase activity"/>
    <property type="evidence" value="ECO:0007669"/>
    <property type="project" value="UniProtKB-EC"/>
</dbReference>
<dbReference type="Proteomes" id="UP001165395">
    <property type="component" value="Unassembled WGS sequence"/>
</dbReference>
<dbReference type="EC" id="1.2.1.88" evidence="5"/>
<dbReference type="GO" id="GO:0003842">
    <property type="term" value="F:L-glutamate gamma-semialdehyde dehydrogenase activity"/>
    <property type="evidence" value="ECO:0007669"/>
    <property type="project" value="UniProtKB-EC"/>
</dbReference>
<keyword evidence="5" id="KW-0805">Transcription regulation</keyword>
<dbReference type="PROSITE" id="PS00687">
    <property type="entry name" value="ALDEHYDE_DEHYDR_GLU"/>
    <property type="match status" value="1"/>
</dbReference>
<dbReference type="Pfam" id="PF14850">
    <property type="entry name" value="Pro_dh-DNA_bdg"/>
    <property type="match status" value="1"/>
</dbReference>
<dbReference type="Gene3D" id="3.40.605.10">
    <property type="entry name" value="Aldehyde Dehydrogenase, Chain A, domain 1"/>
    <property type="match status" value="1"/>
</dbReference>
<dbReference type="Pfam" id="PF00171">
    <property type="entry name" value="Aldedh"/>
    <property type="match status" value="1"/>
</dbReference>
<evidence type="ECO:0000259" key="11">
    <source>
        <dbReference type="Pfam" id="PF18327"/>
    </source>
</evidence>
<dbReference type="InterPro" id="IPR016160">
    <property type="entry name" value="Ald_DH_CS_CYS"/>
</dbReference>
<keyword evidence="5" id="KW-0804">Transcription</keyword>
<dbReference type="NCBIfam" id="TIGR01238">
    <property type="entry name" value="D1pyr5carbox3"/>
    <property type="match status" value="1"/>
</dbReference>
<evidence type="ECO:0000256" key="5">
    <source>
        <dbReference type="PIRNR" id="PIRNR000197"/>
    </source>
</evidence>
<dbReference type="Pfam" id="PF01619">
    <property type="entry name" value="Pro_dh"/>
    <property type="match status" value="1"/>
</dbReference>
<feature type="domain" description="Aldehyde dehydrogenase" evidence="8">
    <location>
        <begin position="564"/>
        <end position="1023"/>
    </location>
</feature>
<dbReference type="RefSeq" id="WP_227178344.1">
    <property type="nucleotide sequence ID" value="NZ_JAJBZT010000002.1"/>
</dbReference>
<dbReference type="InterPro" id="IPR029041">
    <property type="entry name" value="FAD-linked_oxidoreductase-like"/>
</dbReference>
<comment type="cofactor">
    <cofactor evidence="5">
        <name>FAD</name>
        <dbReference type="ChEBI" id="CHEBI:57692"/>
    </cofactor>
</comment>
<dbReference type="Gene3D" id="3.20.20.220">
    <property type="match status" value="1"/>
</dbReference>
<feature type="domain" description="Proline dehydrogenase PutA" evidence="10">
    <location>
        <begin position="66"/>
        <end position="175"/>
    </location>
</feature>
<reference evidence="12" key="1">
    <citation type="submission" date="2021-10" db="EMBL/GenBank/DDBJ databases">
        <title>The complete genome sequence of Leeia sp. TBRC 13508.</title>
        <authorList>
            <person name="Charoenyingcharoen P."/>
            <person name="Yukphan P."/>
        </authorList>
    </citation>
    <scope>NUCLEOTIDE SEQUENCE</scope>
    <source>
        <strain evidence="12">TBRC 13508</strain>
    </source>
</reference>
<dbReference type="InterPro" id="IPR041349">
    <property type="entry name" value="PRODH"/>
</dbReference>
<comment type="similarity">
    <text evidence="7">Belongs to the aldehyde dehydrogenase family.</text>
</comment>
<evidence type="ECO:0000256" key="1">
    <source>
        <dbReference type="ARBA" id="ARBA00004786"/>
    </source>
</evidence>
<protein>
    <recommendedName>
        <fullName evidence="5">Bifunctional protein PutA</fullName>
    </recommendedName>
    <domain>
        <recommendedName>
            <fullName evidence="5">Proline dehydrogenase</fullName>
            <ecNumber evidence="5">1.5.5.2</ecNumber>
        </recommendedName>
        <alternativeName>
            <fullName evidence="5">Proline oxidase</fullName>
        </alternativeName>
    </domain>
    <domain>
        <recommendedName>
            <fullName evidence="5">Delta-1-pyrroline-5-carboxylate dehydrogenase</fullName>
            <shortName evidence="5">P5C dehydrogenase</shortName>
            <ecNumber evidence="5">1.2.1.88</ecNumber>
        </recommendedName>
        <alternativeName>
            <fullName evidence="5">L-glutamate gamma-semialdehyde dehydrogenase</fullName>
        </alternativeName>
    </domain>
</protein>
<dbReference type="InterPro" id="IPR005933">
    <property type="entry name" value="PutA_C"/>
</dbReference>
<dbReference type="EMBL" id="JAJBZT010000002">
    <property type="protein sequence ID" value="MCB6182526.1"/>
    <property type="molecule type" value="Genomic_DNA"/>
</dbReference>
<keyword evidence="5" id="KW-0285">Flavoprotein</keyword>
<dbReference type="NCBIfam" id="NF008869">
    <property type="entry name" value="PRK11904.1"/>
    <property type="match status" value="1"/>
</dbReference>
<comment type="similarity">
    <text evidence="5">In the C-terminal section; belongs to the aldehyde dehydrogenase family.</text>
</comment>
<evidence type="ECO:0000313" key="12">
    <source>
        <dbReference type="EMBL" id="MCB6182526.1"/>
    </source>
</evidence>
<dbReference type="InterPro" id="IPR050485">
    <property type="entry name" value="Proline_metab_enzyme"/>
</dbReference>
<keyword evidence="5" id="KW-0678">Repressor</keyword>
<comment type="function">
    <text evidence="5">Oxidizes proline to glutamate for use as a carbon and nitrogen source.</text>
</comment>
<evidence type="ECO:0000259" key="9">
    <source>
        <dbReference type="Pfam" id="PF01619"/>
    </source>
</evidence>
<feature type="domain" description="Proline utilization A proline dehydrogenase N-terminal" evidence="11">
    <location>
        <begin position="23"/>
        <end position="59"/>
    </location>
</feature>
<gene>
    <name evidence="12" type="primary">putA</name>
    <name evidence="12" type="ORF">LIN78_03050</name>
</gene>
<feature type="active site" evidence="6">
    <location>
        <position position="798"/>
    </location>
</feature>
<dbReference type="PIRSF" id="PIRSF000197">
    <property type="entry name" value="Bifunct_PutA"/>
    <property type="match status" value="1"/>
</dbReference>
<evidence type="ECO:0000256" key="6">
    <source>
        <dbReference type="PROSITE-ProRule" id="PRU10007"/>
    </source>
</evidence>
<dbReference type="EC" id="1.5.5.2" evidence="5"/>
<dbReference type="InterPro" id="IPR016161">
    <property type="entry name" value="Ald_DH/histidinol_DH"/>
</dbReference>
<dbReference type="InterPro" id="IPR002872">
    <property type="entry name" value="Proline_DH_dom"/>
</dbReference>
<keyword evidence="3 5" id="KW-0520">NAD</keyword>
<comment type="similarity">
    <text evidence="5">In the N-terminal section; belongs to the proline dehydrogenase family.</text>
</comment>
<dbReference type="InterPro" id="IPR025703">
    <property type="entry name" value="Bifunct_PutA"/>
</dbReference>
<feature type="domain" description="Proline dehydrogenase" evidence="9">
    <location>
        <begin position="193"/>
        <end position="480"/>
    </location>
</feature>
<evidence type="ECO:0000256" key="4">
    <source>
        <dbReference type="ARBA" id="ARBA00048142"/>
    </source>
</evidence>
<dbReference type="InterPro" id="IPR016162">
    <property type="entry name" value="Ald_DH_N"/>
</dbReference>
<evidence type="ECO:0000313" key="13">
    <source>
        <dbReference type="Proteomes" id="UP001165395"/>
    </source>
</evidence>
<comment type="pathway">
    <text evidence="5">Amino-acid degradation; L-proline degradation into L-glutamate; L-glutamate from L-proline: step 1/2.</text>
</comment>
<dbReference type="InterPro" id="IPR024090">
    <property type="entry name" value="PRODH_PutA_dom_I"/>
</dbReference>
<evidence type="ECO:0000259" key="8">
    <source>
        <dbReference type="Pfam" id="PF00171"/>
    </source>
</evidence>
<keyword evidence="5" id="KW-0642">Proline metabolism</keyword>
<comment type="pathway">
    <text evidence="1 5">Amino-acid degradation; L-proline degradation into L-glutamate; L-glutamate from L-proline: step 2/2.</text>
</comment>
<keyword evidence="5" id="KW-0274">FAD</keyword>
<dbReference type="Pfam" id="PF18327">
    <property type="entry name" value="PRODH"/>
    <property type="match status" value="1"/>
</dbReference>
<dbReference type="CDD" id="cd07125">
    <property type="entry name" value="ALDH_PutA-P5CDH"/>
    <property type="match status" value="1"/>
</dbReference>
<dbReference type="InterPro" id="IPR029510">
    <property type="entry name" value="Ald_DH_CS_GLU"/>
</dbReference>
<dbReference type="PROSITE" id="PS00070">
    <property type="entry name" value="ALDEHYDE_DEHYDR_CYS"/>
    <property type="match status" value="1"/>
</dbReference>
<dbReference type="InterPro" id="IPR024082">
    <property type="entry name" value="PRODH_PutA_dom_II"/>
</dbReference>
<evidence type="ECO:0000256" key="7">
    <source>
        <dbReference type="RuleBase" id="RU003345"/>
    </source>
</evidence>
<keyword evidence="13" id="KW-1185">Reference proteome</keyword>